<dbReference type="PANTHER" id="PTHR46830">
    <property type="entry name" value="TRANSFERASE, PUTATIVE-RELATED"/>
    <property type="match status" value="1"/>
</dbReference>
<evidence type="ECO:0000313" key="3">
    <source>
        <dbReference type="EMBL" id="KAF2790745.1"/>
    </source>
</evidence>
<dbReference type="PANTHER" id="PTHR46830:SF2">
    <property type="entry name" value="ALPHA-1,4-N-ACETYLGLUCOSAMINYLTRANSFERASE"/>
    <property type="match status" value="1"/>
</dbReference>
<accession>A0A6A6X3P4</accession>
<dbReference type="Pfam" id="PF04488">
    <property type="entry name" value="Gly_transf_sug"/>
    <property type="match status" value="1"/>
</dbReference>
<reference evidence="3" key="1">
    <citation type="journal article" date="2020" name="Stud. Mycol.">
        <title>101 Dothideomycetes genomes: a test case for predicting lifestyles and emergence of pathogens.</title>
        <authorList>
            <person name="Haridas S."/>
            <person name="Albert R."/>
            <person name="Binder M."/>
            <person name="Bloem J."/>
            <person name="Labutti K."/>
            <person name="Salamov A."/>
            <person name="Andreopoulos B."/>
            <person name="Baker S."/>
            <person name="Barry K."/>
            <person name="Bills G."/>
            <person name="Bluhm B."/>
            <person name="Cannon C."/>
            <person name="Castanera R."/>
            <person name="Culley D."/>
            <person name="Daum C."/>
            <person name="Ezra D."/>
            <person name="Gonzalez J."/>
            <person name="Henrissat B."/>
            <person name="Kuo A."/>
            <person name="Liang C."/>
            <person name="Lipzen A."/>
            <person name="Lutzoni F."/>
            <person name="Magnuson J."/>
            <person name="Mondo S."/>
            <person name="Nolan M."/>
            <person name="Ohm R."/>
            <person name="Pangilinan J."/>
            <person name="Park H.-J."/>
            <person name="Ramirez L."/>
            <person name="Alfaro M."/>
            <person name="Sun H."/>
            <person name="Tritt A."/>
            <person name="Yoshinaga Y."/>
            <person name="Zwiers L.-H."/>
            <person name="Turgeon B."/>
            <person name="Goodwin S."/>
            <person name="Spatafora J."/>
            <person name="Crous P."/>
            <person name="Grigoriev I."/>
        </authorList>
    </citation>
    <scope>NUCLEOTIDE SEQUENCE</scope>
    <source>
        <strain evidence="3">CBS 109.77</strain>
    </source>
</reference>
<dbReference type="AlphaFoldDB" id="A0A6A6X3P4"/>
<dbReference type="Proteomes" id="UP000799757">
    <property type="component" value="Unassembled WGS sequence"/>
</dbReference>
<organism evidence="3 4">
    <name type="scientific">Melanomma pulvis-pyrius CBS 109.77</name>
    <dbReference type="NCBI Taxonomy" id="1314802"/>
    <lineage>
        <taxon>Eukaryota</taxon>
        <taxon>Fungi</taxon>
        <taxon>Dikarya</taxon>
        <taxon>Ascomycota</taxon>
        <taxon>Pezizomycotina</taxon>
        <taxon>Dothideomycetes</taxon>
        <taxon>Pleosporomycetidae</taxon>
        <taxon>Pleosporales</taxon>
        <taxon>Melanommataceae</taxon>
        <taxon>Melanomma</taxon>
    </lineage>
</organism>
<evidence type="ECO:0000256" key="1">
    <source>
        <dbReference type="ARBA" id="ARBA00009003"/>
    </source>
</evidence>
<name>A0A6A6X3P4_9PLEO</name>
<feature type="chain" id="PRO_5025442566" description="Glycosyltransferase family 32 protein" evidence="2">
    <location>
        <begin position="32"/>
        <end position="361"/>
    </location>
</feature>
<dbReference type="GO" id="GO:1901135">
    <property type="term" value="P:carbohydrate derivative metabolic process"/>
    <property type="evidence" value="ECO:0007669"/>
    <property type="project" value="UniProtKB-ARBA"/>
</dbReference>
<sequence length="361" mass="40465">MLASRATRPVIISGVLLCLLFLLVLSPYSPAPDHITLPNLSTTLGRTPPIPNIVHYVILKKDADSVLHLKFEHFLSIYASLMYFKPTAIYIHTDHNASAVEEAAATGSKWTRIILNLPGVKANEVVSPTHANGTLISKVEHKSDFVRIDELYRTGGVYMDLDVLPLRDIKPLRNAGYRAVVGRQLHGRINNGIMLAQKEAALIYLMQREGPIIFNGGWETHSIKLITPIAERLVRIPNEVLIMDEVAFSPTAWTSNSFDALFAPHNETAVPWPAPQINDVEEEDPIERWESRNTRSKKWEMDFSATYLLHAYKARGHEAPGFEGVTVPYVLKRDSNYALAAWPVVRHALDHGVISEEDDEI</sequence>
<keyword evidence="2" id="KW-0732">Signal</keyword>
<keyword evidence="4" id="KW-1185">Reference proteome</keyword>
<dbReference type="InterPro" id="IPR007577">
    <property type="entry name" value="GlycoTrfase_DXD_sugar-bd_CS"/>
</dbReference>
<evidence type="ECO:0000256" key="2">
    <source>
        <dbReference type="SAM" id="SignalP"/>
    </source>
</evidence>
<proteinExistence type="inferred from homology"/>
<comment type="similarity">
    <text evidence="1">Belongs to the glycosyltransferase 32 family.</text>
</comment>
<dbReference type="OrthoDB" id="409543at2759"/>
<dbReference type="EMBL" id="MU002057">
    <property type="protein sequence ID" value="KAF2790745.1"/>
    <property type="molecule type" value="Genomic_DNA"/>
</dbReference>
<dbReference type="InterPro" id="IPR029044">
    <property type="entry name" value="Nucleotide-diphossugar_trans"/>
</dbReference>
<dbReference type="SUPFAM" id="SSF53448">
    <property type="entry name" value="Nucleotide-diphospho-sugar transferases"/>
    <property type="match status" value="1"/>
</dbReference>
<dbReference type="Gene3D" id="3.90.550.20">
    <property type="match status" value="1"/>
</dbReference>
<feature type="signal peptide" evidence="2">
    <location>
        <begin position="1"/>
        <end position="31"/>
    </location>
</feature>
<evidence type="ECO:0008006" key="5">
    <source>
        <dbReference type="Google" id="ProtNLM"/>
    </source>
</evidence>
<gene>
    <name evidence="3" type="ORF">K505DRAFT_327364</name>
</gene>
<protein>
    <recommendedName>
        <fullName evidence="5">Glycosyltransferase family 32 protein</fullName>
    </recommendedName>
</protein>
<evidence type="ECO:0000313" key="4">
    <source>
        <dbReference type="Proteomes" id="UP000799757"/>
    </source>
</evidence>